<dbReference type="AlphaFoldDB" id="A0A5M9NDR4"/>
<comment type="caution">
    <text evidence="1">The sequence shown here is derived from an EMBL/GenBank/DDBJ whole genome shotgun (WGS) entry which is preliminary data.</text>
</comment>
<accession>A0A5M9NDR4</accession>
<organism evidence="1 2">
    <name type="scientific">Aspergillus tanneri</name>
    <dbReference type="NCBI Taxonomy" id="1220188"/>
    <lineage>
        <taxon>Eukaryota</taxon>
        <taxon>Fungi</taxon>
        <taxon>Dikarya</taxon>
        <taxon>Ascomycota</taxon>
        <taxon>Pezizomycotina</taxon>
        <taxon>Eurotiomycetes</taxon>
        <taxon>Eurotiomycetidae</taxon>
        <taxon>Eurotiales</taxon>
        <taxon>Aspergillaceae</taxon>
        <taxon>Aspergillus</taxon>
        <taxon>Aspergillus subgen. Circumdati</taxon>
    </lineage>
</organism>
<evidence type="ECO:0000313" key="1">
    <source>
        <dbReference type="EMBL" id="KAA8652937.1"/>
    </source>
</evidence>
<gene>
    <name evidence="1" type="ORF">ATNIH1004_001846</name>
</gene>
<sequence>MMWVYDFLEDVIKNPKKYNVHPDSVPELRKILRALLRLSLGRTKSKQDDGKDFRNKSLEPDQHIYRARNDKAQKKEDSKFNLMRHTYNGVGYWCPYDLLGLFLASMGPAPFGATKRSFYLPLTAVYGRWCSAIAGPPRGVGEHPCIFQCTWARRINQQDRFFLGASLGGYNFNPEQTGTWEKEMKMGRFNLVKKNLMIDWGFETSPSREQNGLVGTRFGNCGETYPFIAIKKNISLQDTCYGLALSVSYINKPEYDDKQRGDIWKNLWNPCPNCTHLVTVLAWNFANFQKDLGKAGAPR</sequence>
<dbReference type="EMBL" id="QUQM01000002">
    <property type="protein sequence ID" value="KAA8652937.1"/>
    <property type="molecule type" value="Genomic_DNA"/>
</dbReference>
<dbReference type="VEuPathDB" id="FungiDB:EYZ11_010275"/>
<name>A0A5M9NDR4_9EURO</name>
<reference evidence="1 2" key="1">
    <citation type="submission" date="2019-08" db="EMBL/GenBank/DDBJ databases">
        <title>The genome sequence of a newly discovered highly antifungal drug resistant Aspergillus species, Aspergillus tanneri NIH 1004.</title>
        <authorList>
            <person name="Mounaud S."/>
            <person name="Singh I."/>
            <person name="Joardar V."/>
            <person name="Pakala S."/>
            <person name="Pakala S."/>
            <person name="Venepally P."/>
            <person name="Chung J.K."/>
            <person name="Losada L."/>
            <person name="Nierman W.C."/>
        </authorList>
    </citation>
    <scope>NUCLEOTIDE SEQUENCE [LARGE SCALE GENOMIC DNA]</scope>
    <source>
        <strain evidence="1 2">NIH1004</strain>
    </source>
</reference>
<dbReference type="GeneID" id="54324548"/>
<protein>
    <submittedName>
        <fullName evidence="1">Uncharacterized protein</fullName>
    </submittedName>
</protein>
<dbReference type="Proteomes" id="UP000324241">
    <property type="component" value="Unassembled WGS sequence"/>
</dbReference>
<dbReference type="OrthoDB" id="5350472at2759"/>
<proteinExistence type="predicted"/>
<evidence type="ECO:0000313" key="2">
    <source>
        <dbReference type="Proteomes" id="UP000324241"/>
    </source>
</evidence>
<dbReference type="RefSeq" id="XP_033432298.1">
    <property type="nucleotide sequence ID" value="XM_033566541.1"/>
</dbReference>